<feature type="domain" description="IQCH-like ATP-grasp" evidence="2">
    <location>
        <begin position="272"/>
        <end position="412"/>
    </location>
</feature>
<dbReference type="HOGENOM" id="CLU_008013_0_0_3"/>
<dbReference type="STRING" id="388467.A19Y_3465"/>
<dbReference type="InterPro" id="IPR056855">
    <property type="entry name" value="ATP-grasp_IQCH"/>
</dbReference>
<accession>A0A073CW66</accession>
<dbReference type="InterPro" id="IPR041356">
    <property type="entry name" value="PGM1_C"/>
</dbReference>
<dbReference type="InterPro" id="IPR038752">
    <property type="entry name" value="IQCH"/>
</dbReference>
<feature type="domain" description="IQCH-like ATP-grasp" evidence="2">
    <location>
        <begin position="178"/>
        <end position="265"/>
    </location>
</feature>
<dbReference type="SUPFAM" id="SSF56059">
    <property type="entry name" value="Glutathione synthetase ATP-binding domain-like"/>
    <property type="match status" value="1"/>
</dbReference>
<reference evidence="3 4" key="1">
    <citation type="journal article" date="2014" name="Appl. Environ. Microbiol.">
        <title>Elucidation of insertion elements encoded on plasmids and in vitro construction of shuttle vectors from the toxic cyanobacterium Planktothrix.</title>
        <authorList>
            <person name="Christiansen G."/>
            <person name="Goesmann A."/>
            <person name="Kurmayer R."/>
        </authorList>
    </citation>
    <scope>NUCLEOTIDE SEQUENCE [LARGE SCALE GENOMIC DNA]</scope>
    <source>
        <strain evidence="3 4">NIVA-CYA 126/8</strain>
    </source>
</reference>
<sequence length="527" mass="60434">MVVLHHSQENTIQRFRELQTQLRQRFQTLSDQELDDQDVVVIPSLSLDNHQLEKIPGAHQYEERLLFSLIRLRNPRMRLIYVSSQPIHPTVIDYYLHLMPGIPISHIRDRLLLFSTYDTSPKPLTQKILERPRLISRIHQVLRPNQSYMICFNSTPLERELSVQLDIPLFGVDPDLNYWGTKSGSRQIFAEAGIPHPDGSGLVFNTEDLTKVTLELWSRQPNLNRIVVKLNQGFSGEGNALLDLRPLKDLNLDERAKILKNYWDKLSFQAPNETRETFRDRISQLGAIVEVFIEGEIKESPSVQCEIDPNGKTKIISTHDQILGGPDGQIFQGCRFPAQAAYRLKLQEMGEKIGQNLANKGALERFGVDFIAVYKPDSLDWDLQAIEINLRRGGTTHPFMTLKLLTNGYYDLQTGLFYSRKSQPKFYIASDNLQHNKYQGLLPNDLMDIIVNHQLHFDSSTETGTVFHLMGCLSRYGKLGLTCIGDSPEQAQDIYDRVVDVLNQETEIQPFKSWENYCLSTAIPLVF</sequence>
<evidence type="ECO:0000313" key="4">
    <source>
        <dbReference type="Proteomes" id="UP000027395"/>
    </source>
</evidence>
<dbReference type="Proteomes" id="UP000027395">
    <property type="component" value="Chromosome"/>
</dbReference>
<dbReference type="PANTHER" id="PTHR14465">
    <property type="entry name" value="IQ DOMAIN-CONTAINING PROTEIN H"/>
    <property type="match status" value="1"/>
</dbReference>
<evidence type="ECO:0000259" key="1">
    <source>
        <dbReference type="Pfam" id="PF18105"/>
    </source>
</evidence>
<dbReference type="PATRIC" id="fig|388467.6.peg.3410"/>
<proteinExistence type="predicted"/>
<dbReference type="Pfam" id="PF24923">
    <property type="entry name" value="ATP-grasp_IQCH"/>
    <property type="match status" value="2"/>
</dbReference>
<dbReference type="PANTHER" id="PTHR14465:SF0">
    <property type="entry name" value="IQ DOMAIN-CONTAINING PROTEIN H"/>
    <property type="match status" value="1"/>
</dbReference>
<keyword evidence="4" id="KW-1185">Reference proteome</keyword>
<evidence type="ECO:0000313" key="3">
    <source>
        <dbReference type="EMBL" id="KEI68235.1"/>
    </source>
</evidence>
<dbReference type="AlphaFoldDB" id="A0A073CW66"/>
<dbReference type="Pfam" id="PF18105">
    <property type="entry name" value="PGM1_C"/>
    <property type="match status" value="1"/>
</dbReference>
<organism evidence="3 4">
    <name type="scientific">Planktothrix agardhii (strain NIVA-CYA 126/8)</name>
    <dbReference type="NCBI Taxonomy" id="388467"/>
    <lineage>
        <taxon>Bacteria</taxon>
        <taxon>Bacillati</taxon>
        <taxon>Cyanobacteriota</taxon>
        <taxon>Cyanophyceae</taxon>
        <taxon>Oscillatoriophycideae</taxon>
        <taxon>Oscillatoriales</taxon>
        <taxon>Microcoleaceae</taxon>
        <taxon>Planktothrix</taxon>
    </lineage>
</organism>
<dbReference type="eggNOG" id="COG0212">
    <property type="taxonomic scope" value="Bacteria"/>
</dbReference>
<dbReference type="EMBL" id="CM002803">
    <property type="protein sequence ID" value="KEI68235.1"/>
    <property type="molecule type" value="Genomic_DNA"/>
</dbReference>
<evidence type="ECO:0000259" key="2">
    <source>
        <dbReference type="Pfam" id="PF24923"/>
    </source>
</evidence>
<protein>
    <submittedName>
        <fullName evidence="3">Uncharacterized protein</fullName>
    </submittedName>
</protein>
<feature type="domain" description="PGM1 C-terminal" evidence="1">
    <location>
        <begin position="445"/>
        <end position="498"/>
    </location>
</feature>
<dbReference type="RefSeq" id="WP_042155577.1">
    <property type="nucleotide sequence ID" value="NZ_CM002803.1"/>
</dbReference>
<gene>
    <name evidence="3" type="ORF">A19Y_3465</name>
</gene>
<name>A0A073CW66_PLAA1</name>